<evidence type="ECO:0000259" key="13">
    <source>
        <dbReference type="PROSITE" id="PS50157"/>
    </source>
</evidence>
<feature type="region of interest" description="Disordered" evidence="12">
    <location>
        <begin position="253"/>
        <end position="273"/>
    </location>
</feature>
<dbReference type="FunFam" id="3.30.160.60:FF:000478">
    <property type="entry name" value="Zinc finger protein 133"/>
    <property type="match status" value="1"/>
</dbReference>
<dbReference type="PROSITE" id="PS50805">
    <property type="entry name" value="KRAB"/>
    <property type="match status" value="1"/>
</dbReference>
<feature type="domain" description="C2H2-type" evidence="13">
    <location>
        <begin position="364"/>
        <end position="391"/>
    </location>
</feature>
<evidence type="ECO:0000256" key="10">
    <source>
        <dbReference type="ARBA" id="ARBA00023242"/>
    </source>
</evidence>
<evidence type="ECO:0000256" key="12">
    <source>
        <dbReference type="SAM" id="MobiDB-lite"/>
    </source>
</evidence>
<dbReference type="Pfam" id="PF01352">
    <property type="entry name" value="KRAB"/>
    <property type="match status" value="1"/>
</dbReference>
<dbReference type="AlphaFoldDB" id="A0A8C3RLI0"/>
<evidence type="ECO:0000259" key="14">
    <source>
        <dbReference type="PROSITE" id="PS50805"/>
    </source>
</evidence>
<evidence type="ECO:0000256" key="6">
    <source>
        <dbReference type="ARBA" id="ARBA00022833"/>
    </source>
</evidence>
<dbReference type="InterPro" id="IPR036236">
    <property type="entry name" value="Znf_C2H2_sf"/>
</dbReference>
<evidence type="ECO:0000256" key="4">
    <source>
        <dbReference type="ARBA" id="ARBA00022737"/>
    </source>
</evidence>
<dbReference type="GO" id="GO:0001227">
    <property type="term" value="F:DNA-binding transcription repressor activity, RNA polymerase II-specific"/>
    <property type="evidence" value="ECO:0007669"/>
    <property type="project" value="TreeGrafter"/>
</dbReference>
<keyword evidence="4" id="KW-0677">Repeat</keyword>
<accession>A0A8C3RLI0</accession>
<dbReference type="SMART" id="SM00349">
    <property type="entry name" value="KRAB"/>
    <property type="match status" value="1"/>
</dbReference>
<feature type="compositionally biased region" description="Polar residues" evidence="12">
    <location>
        <begin position="228"/>
        <end position="240"/>
    </location>
</feature>
<evidence type="ECO:0000256" key="3">
    <source>
        <dbReference type="ARBA" id="ARBA00022723"/>
    </source>
</evidence>
<dbReference type="SUPFAM" id="SSF109640">
    <property type="entry name" value="KRAB domain (Kruppel-associated box)"/>
    <property type="match status" value="1"/>
</dbReference>
<dbReference type="PROSITE" id="PS00028">
    <property type="entry name" value="ZINC_FINGER_C2H2_1"/>
    <property type="match status" value="2"/>
</dbReference>
<evidence type="ECO:0000313" key="16">
    <source>
        <dbReference type="Proteomes" id="UP000694403"/>
    </source>
</evidence>
<proteinExistence type="inferred from homology"/>
<dbReference type="PANTHER" id="PTHR24399:SF54">
    <property type="entry name" value="GASTRULA ZINC FINGER PROTEIN XLCGF26.1-LIKE-RELATED"/>
    <property type="match status" value="1"/>
</dbReference>
<keyword evidence="16" id="KW-1185">Reference proteome</keyword>
<organism evidence="15 16">
    <name type="scientific">Chelydra serpentina</name>
    <name type="common">Snapping turtle</name>
    <name type="synonym">Testudo serpentina</name>
    <dbReference type="NCBI Taxonomy" id="8475"/>
    <lineage>
        <taxon>Eukaryota</taxon>
        <taxon>Metazoa</taxon>
        <taxon>Chordata</taxon>
        <taxon>Craniata</taxon>
        <taxon>Vertebrata</taxon>
        <taxon>Euteleostomi</taxon>
        <taxon>Archelosauria</taxon>
        <taxon>Testudinata</taxon>
        <taxon>Testudines</taxon>
        <taxon>Cryptodira</taxon>
        <taxon>Durocryptodira</taxon>
        <taxon>Americhelydia</taxon>
        <taxon>Chelydroidea</taxon>
        <taxon>Chelydridae</taxon>
        <taxon>Chelydra</taxon>
    </lineage>
</organism>
<reference evidence="15" key="1">
    <citation type="submission" date="2025-08" db="UniProtKB">
        <authorList>
            <consortium name="Ensembl"/>
        </authorList>
    </citation>
    <scope>IDENTIFICATION</scope>
</reference>
<feature type="region of interest" description="Disordered" evidence="12">
    <location>
        <begin position="1064"/>
        <end position="1093"/>
    </location>
</feature>
<keyword evidence="10" id="KW-0539">Nucleus</keyword>
<feature type="compositionally biased region" description="Polar residues" evidence="12">
    <location>
        <begin position="1067"/>
        <end position="1080"/>
    </location>
</feature>
<evidence type="ECO:0000256" key="5">
    <source>
        <dbReference type="ARBA" id="ARBA00022771"/>
    </source>
</evidence>
<dbReference type="InterPro" id="IPR001909">
    <property type="entry name" value="KRAB"/>
</dbReference>
<keyword evidence="3" id="KW-0479">Metal-binding</keyword>
<feature type="compositionally biased region" description="Basic and acidic residues" evidence="12">
    <location>
        <begin position="261"/>
        <end position="270"/>
    </location>
</feature>
<dbReference type="GO" id="GO:0000978">
    <property type="term" value="F:RNA polymerase II cis-regulatory region sequence-specific DNA binding"/>
    <property type="evidence" value="ECO:0007669"/>
    <property type="project" value="TreeGrafter"/>
</dbReference>
<sequence>MAERAAAQASEWNAEVQAPHIPDVRFVKETQLQTAAISLWTVVAAVQAVERKVESHAMRLLNLERRSGEAEKKFVDCEKTVVEFGNQLESKRAVLGTLIQEYGLLQRRLENMENLLKNRNFWILRIPPASKGEDPEVPMAFDDVSIQIPREKWENLEEWQKELYKNVMKGNYESLISLDHAISKPDILLRIEQGEELCVGEPQDLKVREIRTESSTDVILDFPPAPDTSVSAGPSTESPISTTDIISWIKQEEEQSTQAEENAKEQETHRSTCTTDNRILVKLEHPEERGPVNQELPVTLSGRSEACVFQLASCENQPNSNIQLILNTVPAANNMGESTQGDTEFGQFPNIAAQQGSQLGERPYLCSECGRCFSRKDIFISHQRTHTAEKPYSCSECGKKFAQLSSLNNHFRLHTDHNKKHLDAVAAQDLAMASKKKSNLPPMIDSRFTRRDLNDVFTFEFEKPKFGLLGKAKKKSATCKVEKEVNGELKPCGFKASEASAVKSFNLWRHVKRNHPENYAALVTKKDQEDEAKQKADTSKRRSSGSLKTPGEKISCGASSEKKPKIEQTKLTSCLKSSKVTVTMDANTFREGLMEMVCLSSTPLTTFKLKNKGFQKIAGEMGRQLGVSTGHDAVRHLVVSTAESGREELKKALEQKLCYLKMDAATRGNRNFLAINAQYYEEGKDKAVVKTLDIIDTEGHHNSSYVKSQVKAILEKFGISEMQVLSICVDNAANMTRAVKDFSEDNEAISTSENRDVGRTEAILPDEGTNGMDEIELNVDAAAQWVNDPSLILPTWLHEDDSKVQLMRCGIHTLQLAIWDGLNKEHAKKFLAKIRQVVVKLRTPSIQSVLLDLHGVTQSLDTVTRWGSTFAMIDRLLVFQSYCEQVAAAGTRELKLTKAEWDEVKNLRDLLAKPNQTTVNLQAVDVTPGVLMKEWRKLSKFLQENGGQIAEGILSSMQKHEEKLFDNIYFLAGVYVDPRYRILLTSREISRAKEGLLDIARRLEKQNLLLHLNSVKEVEENETQQKESSTIEFAVSESSHPSEIAGCSQTSVSTLSLFERPSLRHLQPSQGNGDNSSTNSSEDHAFEKELDKQERRRRVSAIHNCNEALFERNFREDCEVMEAIGRLKVKSVFEAIHSYPHRIQTACRIASSMPTTQASVERLFSALKLILNDLRQAMKDDLMA</sequence>
<evidence type="ECO:0000313" key="15">
    <source>
        <dbReference type="Ensembl" id="ENSCSRP00000001589.1"/>
    </source>
</evidence>
<dbReference type="Ensembl" id="ENSCSRT00000001638.1">
    <property type="protein sequence ID" value="ENSCSRP00000001589.1"/>
    <property type="gene ID" value="ENSCSRG00000001271.1"/>
</dbReference>
<protein>
    <submittedName>
        <fullName evidence="15">Uncharacterized protein</fullName>
    </submittedName>
</protein>
<evidence type="ECO:0000256" key="8">
    <source>
        <dbReference type="ARBA" id="ARBA00023125"/>
    </source>
</evidence>
<evidence type="ECO:0000256" key="11">
    <source>
        <dbReference type="PROSITE-ProRule" id="PRU00042"/>
    </source>
</evidence>
<name>A0A8C3RLI0_CHESE</name>
<keyword evidence="8" id="KW-0238">DNA-binding</keyword>
<dbReference type="Pfam" id="PF00096">
    <property type="entry name" value="zf-C2H2"/>
    <property type="match status" value="2"/>
</dbReference>
<feature type="region of interest" description="Disordered" evidence="12">
    <location>
        <begin position="523"/>
        <end position="562"/>
    </location>
</feature>
<evidence type="ECO:0000256" key="7">
    <source>
        <dbReference type="ARBA" id="ARBA00023015"/>
    </source>
</evidence>
<feature type="domain" description="C2H2-type" evidence="13">
    <location>
        <begin position="392"/>
        <end position="419"/>
    </location>
</feature>
<dbReference type="CDD" id="cd07765">
    <property type="entry name" value="KRAB_A-box"/>
    <property type="match status" value="1"/>
</dbReference>
<dbReference type="GO" id="GO:0002682">
    <property type="term" value="P:regulation of immune system process"/>
    <property type="evidence" value="ECO:0007669"/>
    <property type="project" value="TreeGrafter"/>
</dbReference>
<dbReference type="Gene3D" id="6.10.140.140">
    <property type="match status" value="1"/>
</dbReference>
<dbReference type="Gene3D" id="3.30.160.60">
    <property type="entry name" value="Classic Zinc Finger"/>
    <property type="match status" value="2"/>
</dbReference>
<comment type="subcellular location">
    <subcellularLocation>
        <location evidence="1">Nucleus</location>
    </subcellularLocation>
</comment>
<dbReference type="PANTHER" id="PTHR24399">
    <property type="entry name" value="ZINC FINGER AND BTB DOMAIN-CONTAINING"/>
    <property type="match status" value="1"/>
</dbReference>
<keyword evidence="6" id="KW-0862">Zinc</keyword>
<dbReference type="GO" id="GO:0008270">
    <property type="term" value="F:zinc ion binding"/>
    <property type="evidence" value="ECO:0007669"/>
    <property type="project" value="UniProtKB-KW"/>
</dbReference>
<dbReference type="SMART" id="SM00355">
    <property type="entry name" value="ZnF_C2H2"/>
    <property type="match status" value="2"/>
</dbReference>
<keyword evidence="7" id="KW-0805">Transcription regulation</keyword>
<evidence type="ECO:0000256" key="1">
    <source>
        <dbReference type="ARBA" id="ARBA00004123"/>
    </source>
</evidence>
<dbReference type="GO" id="GO:0001817">
    <property type="term" value="P:regulation of cytokine production"/>
    <property type="evidence" value="ECO:0007669"/>
    <property type="project" value="TreeGrafter"/>
</dbReference>
<evidence type="ECO:0000256" key="2">
    <source>
        <dbReference type="ARBA" id="ARBA00006991"/>
    </source>
</evidence>
<feature type="domain" description="KRAB" evidence="14">
    <location>
        <begin position="139"/>
        <end position="210"/>
    </location>
</feature>
<dbReference type="Proteomes" id="UP000694403">
    <property type="component" value="Unplaced"/>
</dbReference>
<feature type="region of interest" description="Disordered" evidence="12">
    <location>
        <begin position="219"/>
        <end position="240"/>
    </location>
</feature>
<dbReference type="SUPFAM" id="SSF53098">
    <property type="entry name" value="Ribonuclease H-like"/>
    <property type="match status" value="1"/>
</dbReference>
<dbReference type="SUPFAM" id="SSF57667">
    <property type="entry name" value="beta-beta-alpha zinc fingers"/>
    <property type="match status" value="1"/>
</dbReference>
<evidence type="ECO:0000256" key="9">
    <source>
        <dbReference type="ARBA" id="ARBA00023163"/>
    </source>
</evidence>
<keyword evidence="5 11" id="KW-0863">Zinc-finger</keyword>
<dbReference type="InterPro" id="IPR013087">
    <property type="entry name" value="Znf_C2H2_type"/>
</dbReference>
<feature type="compositionally biased region" description="Basic and acidic residues" evidence="12">
    <location>
        <begin position="1081"/>
        <end position="1093"/>
    </location>
</feature>
<dbReference type="FunFam" id="3.30.160.60:FF:001155">
    <property type="entry name" value="Zinc finger 30C"/>
    <property type="match status" value="1"/>
</dbReference>
<dbReference type="InterPro" id="IPR036051">
    <property type="entry name" value="KRAB_dom_sf"/>
</dbReference>
<comment type="similarity">
    <text evidence="2">Belongs to the krueppel C2H2-type zinc-finger protein family.</text>
</comment>
<feature type="compositionally biased region" description="Basic and acidic residues" evidence="12">
    <location>
        <begin position="524"/>
        <end position="540"/>
    </location>
</feature>
<dbReference type="InterPro" id="IPR012337">
    <property type="entry name" value="RNaseH-like_sf"/>
</dbReference>
<keyword evidence="9" id="KW-0804">Transcription</keyword>
<dbReference type="GO" id="GO:0005654">
    <property type="term" value="C:nucleoplasm"/>
    <property type="evidence" value="ECO:0007669"/>
    <property type="project" value="TreeGrafter"/>
</dbReference>
<reference evidence="15" key="2">
    <citation type="submission" date="2025-09" db="UniProtKB">
        <authorList>
            <consortium name="Ensembl"/>
        </authorList>
    </citation>
    <scope>IDENTIFICATION</scope>
</reference>
<dbReference type="PROSITE" id="PS50157">
    <property type="entry name" value="ZINC_FINGER_C2H2_2"/>
    <property type="match status" value="2"/>
</dbReference>